<evidence type="ECO:0000313" key="14">
    <source>
        <dbReference type="Proteomes" id="UP000254927"/>
    </source>
</evidence>
<dbReference type="HAMAP" id="MF_01023">
    <property type="entry name" value="HisC_aminotrans_2"/>
    <property type="match status" value="1"/>
</dbReference>
<dbReference type="InterPro" id="IPR005861">
    <property type="entry name" value="HisP_aminotrans"/>
</dbReference>
<evidence type="ECO:0000256" key="2">
    <source>
        <dbReference type="ARBA" id="ARBA00005011"/>
    </source>
</evidence>
<dbReference type="PANTHER" id="PTHR42885">
    <property type="entry name" value="HISTIDINOL-PHOSPHATE AMINOTRANSFERASE-RELATED"/>
    <property type="match status" value="1"/>
</dbReference>
<dbReference type="Pfam" id="PF00155">
    <property type="entry name" value="Aminotran_1_2"/>
    <property type="match status" value="1"/>
</dbReference>
<evidence type="ECO:0000256" key="8">
    <source>
        <dbReference type="ARBA" id="ARBA00022898"/>
    </source>
</evidence>
<dbReference type="Proteomes" id="UP000254927">
    <property type="component" value="Unassembled WGS sequence"/>
</dbReference>
<dbReference type="EC" id="2.6.1.9" evidence="11"/>
<evidence type="ECO:0000256" key="4">
    <source>
        <dbReference type="ARBA" id="ARBA00011738"/>
    </source>
</evidence>
<evidence type="ECO:0000256" key="10">
    <source>
        <dbReference type="ARBA" id="ARBA00047481"/>
    </source>
</evidence>
<comment type="similarity">
    <text evidence="3 11">Belongs to the class-II pyridoxal-phosphate-dependent aminotransferase family. Histidinol-phosphate aminotransferase subfamily.</text>
</comment>
<proteinExistence type="inferred from homology"/>
<comment type="cofactor">
    <cofactor evidence="1 11">
        <name>pyridoxal 5'-phosphate</name>
        <dbReference type="ChEBI" id="CHEBI:597326"/>
    </cofactor>
</comment>
<dbReference type="GO" id="GO:0030170">
    <property type="term" value="F:pyridoxal phosphate binding"/>
    <property type="evidence" value="ECO:0007669"/>
    <property type="project" value="InterPro"/>
</dbReference>
<sequence>MNSMSTLIRDEIQEMSAYAVADIPDSCIKLDAMELPCGFPEDMQKELACALAVAEINRYPNPATSGLQQLLRETFQIPKQAQIVLGNGSDELIQLITMLLAKPNAKILSVEPSFVMYRRNAVLFGLEYIGVPLNDDFTLNLPAILSAIKTHQPALIFIAYPNNPTGVPFRHEDVQEIIDAAPGVIVIDEAYGSFSLDSFLPYAGNVEKLVVMRTLSKIGFAGLRLGYACSHPILMNELEKIVPPYNMNQLSLTAAKFALRHYGWVEEQINILKRERSRLSEALSLLPEVKVFASEANFLTIRVPDAELVFKALKDSNILIKNLHGSHPLLDQCLRLTVGTFEQNQQVLNVFQHLFNK</sequence>
<name>A0A378TZ03_NEIEL</name>
<dbReference type="PANTHER" id="PTHR42885:SF2">
    <property type="entry name" value="HISTIDINOL-PHOSPHATE AMINOTRANSFERASE"/>
    <property type="match status" value="1"/>
</dbReference>
<dbReference type="EMBL" id="UGQW01000002">
    <property type="protein sequence ID" value="STZ67410.1"/>
    <property type="molecule type" value="Genomic_DNA"/>
</dbReference>
<dbReference type="InterPro" id="IPR015422">
    <property type="entry name" value="PyrdxlP-dep_Trfase_small"/>
</dbReference>
<dbReference type="UniPathway" id="UPA00031">
    <property type="reaction ID" value="UER00012"/>
</dbReference>
<dbReference type="InterPro" id="IPR004839">
    <property type="entry name" value="Aminotransferase_I/II_large"/>
</dbReference>
<comment type="catalytic activity">
    <reaction evidence="10 11">
        <text>L-histidinol phosphate + 2-oxoglutarate = 3-(imidazol-4-yl)-2-oxopropyl phosphate + L-glutamate</text>
        <dbReference type="Rhea" id="RHEA:23744"/>
        <dbReference type="ChEBI" id="CHEBI:16810"/>
        <dbReference type="ChEBI" id="CHEBI:29985"/>
        <dbReference type="ChEBI" id="CHEBI:57766"/>
        <dbReference type="ChEBI" id="CHEBI:57980"/>
        <dbReference type="EC" id="2.6.1.9"/>
    </reaction>
</comment>
<feature type="modified residue" description="N6-(pyridoxal phosphate)lysine" evidence="11">
    <location>
        <position position="217"/>
    </location>
</feature>
<evidence type="ECO:0000256" key="11">
    <source>
        <dbReference type="HAMAP-Rule" id="MF_01023"/>
    </source>
</evidence>
<keyword evidence="7 11" id="KW-0808">Transferase</keyword>
<feature type="domain" description="Aminotransferase class I/classII large" evidence="12">
    <location>
        <begin position="29"/>
        <end position="349"/>
    </location>
</feature>
<dbReference type="GeneID" id="93351886"/>
<evidence type="ECO:0000256" key="5">
    <source>
        <dbReference type="ARBA" id="ARBA00022576"/>
    </source>
</evidence>
<dbReference type="Gene3D" id="3.40.640.10">
    <property type="entry name" value="Type I PLP-dependent aspartate aminotransferase-like (Major domain)"/>
    <property type="match status" value="1"/>
</dbReference>
<dbReference type="RefSeq" id="WP_074898536.1">
    <property type="nucleotide sequence ID" value="NZ_CP031252.1"/>
</dbReference>
<organism evidence="13 14">
    <name type="scientific">Neisseria elongata</name>
    <dbReference type="NCBI Taxonomy" id="495"/>
    <lineage>
        <taxon>Bacteria</taxon>
        <taxon>Pseudomonadati</taxon>
        <taxon>Pseudomonadota</taxon>
        <taxon>Betaproteobacteria</taxon>
        <taxon>Neisseriales</taxon>
        <taxon>Neisseriaceae</taxon>
        <taxon>Neisseria</taxon>
    </lineage>
</organism>
<dbReference type="GO" id="GO:0000105">
    <property type="term" value="P:L-histidine biosynthetic process"/>
    <property type="evidence" value="ECO:0007669"/>
    <property type="project" value="UniProtKB-UniRule"/>
</dbReference>
<comment type="pathway">
    <text evidence="2 11">Amino-acid biosynthesis; L-histidine biosynthesis; L-histidine from 5-phospho-alpha-D-ribose 1-diphosphate: step 7/9.</text>
</comment>
<dbReference type="Gene3D" id="3.90.1150.10">
    <property type="entry name" value="Aspartate Aminotransferase, domain 1"/>
    <property type="match status" value="1"/>
</dbReference>
<dbReference type="GO" id="GO:0004400">
    <property type="term" value="F:histidinol-phosphate transaminase activity"/>
    <property type="evidence" value="ECO:0007669"/>
    <property type="project" value="UniProtKB-UniRule"/>
</dbReference>
<evidence type="ECO:0000256" key="7">
    <source>
        <dbReference type="ARBA" id="ARBA00022679"/>
    </source>
</evidence>
<gene>
    <name evidence="11 13" type="primary">hisC</name>
    <name evidence="13" type="ORF">NCTC10660_00887</name>
</gene>
<dbReference type="SUPFAM" id="SSF53383">
    <property type="entry name" value="PLP-dependent transferases"/>
    <property type="match status" value="1"/>
</dbReference>
<evidence type="ECO:0000256" key="3">
    <source>
        <dbReference type="ARBA" id="ARBA00007970"/>
    </source>
</evidence>
<keyword evidence="8 11" id="KW-0663">Pyridoxal phosphate</keyword>
<evidence type="ECO:0000256" key="9">
    <source>
        <dbReference type="ARBA" id="ARBA00023102"/>
    </source>
</evidence>
<dbReference type="InterPro" id="IPR015424">
    <property type="entry name" value="PyrdxlP-dep_Trfase"/>
</dbReference>
<accession>A0A378TZ03</accession>
<reference evidence="13 14" key="1">
    <citation type="submission" date="2018-06" db="EMBL/GenBank/DDBJ databases">
        <authorList>
            <consortium name="Pathogen Informatics"/>
            <person name="Doyle S."/>
        </authorList>
    </citation>
    <scope>NUCLEOTIDE SEQUENCE [LARGE SCALE GENOMIC DNA]</scope>
    <source>
        <strain evidence="13 14">NCTC10660</strain>
    </source>
</reference>
<keyword evidence="5 11" id="KW-0032">Aminotransferase</keyword>
<keyword evidence="6 11" id="KW-0028">Amino-acid biosynthesis</keyword>
<dbReference type="InterPro" id="IPR015421">
    <property type="entry name" value="PyrdxlP-dep_Trfase_major"/>
</dbReference>
<evidence type="ECO:0000256" key="6">
    <source>
        <dbReference type="ARBA" id="ARBA00022605"/>
    </source>
</evidence>
<comment type="subunit">
    <text evidence="4 11">Homodimer.</text>
</comment>
<evidence type="ECO:0000256" key="1">
    <source>
        <dbReference type="ARBA" id="ARBA00001933"/>
    </source>
</evidence>
<keyword evidence="9 11" id="KW-0368">Histidine biosynthesis</keyword>
<dbReference type="NCBIfam" id="TIGR01141">
    <property type="entry name" value="hisC"/>
    <property type="match status" value="1"/>
</dbReference>
<evidence type="ECO:0000313" key="13">
    <source>
        <dbReference type="EMBL" id="STZ67410.1"/>
    </source>
</evidence>
<protein>
    <recommendedName>
        <fullName evidence="11">Histidinol-phosphate aminotransferase</fullName>
        <ecNumber evidence="11">2.6.1.9</ecNumber>
    </recommendedName>
    <alternativeName>
        <fullName evidence="11">Imidazole acetol-phosphate transaminase</fullName>
    </alternativeName>
</protein>
<dbReference type="CDD" id="cd00609">
    <property type="entry name" value="AAT_like"/>
    <property type="match status" value="1"/>
</dbReference>
<evidence type="ECO:0000259" key="12">
    <source>
        <dbReference type="Pfam" id="PF00155"/>
    </source>
</evidence>
<dbReference type="AlphaFoldDB" id="A0A378TZ03"/>